<gene>
    <name evidence="4" type="ORF">D7Y13_26240</name>
</gene>
<dbReference type="RefSeq" id="WP_120536829.1">
    <property type="nucleotide sequence ID" value="NZ_RAWI01000234.1"/>
</dbReference>
<dbReference type="EMBL" id="RAWI01000234">
    <property type="protein sequence ID" value="RKI00816.1"/>
    <property type="molecule type" value="Genomic_DNA"/>
</dbReference>
<feature type="domain" description="Pirin N-terminal" evidence="3">
    <location>
        <begin position="35"/>
        <end position="123"/>
    </location>
</feature>
<comment type="caution">
    <text evidence="4">The sequence shown here is derived from an EMBL/GenBank/DDBJ whole genome shotgun (WGS) entry which is preliminary data.</text>
</comment>
<evidence type="ECO:0000313" key="5">
    <source>
        <dbReference type="Proteomes" id="UP000278907"/>
    </source>
</evidence>
<evidence type="ECO:0000313" key="4">
    <source>
        <dbReference type="EMBL" id="RKI00816.1"/>
    </source>
</evidence>
<dbReference type="InterPro" id="IPR012093">
    <property type="entry name" value="Pirin"/>
</dbReference>
<sequence length="281" mass="30304">MLARPLQHPVREILSRTSGHPHGPITRLMSPGDLGELIKPFVFLDLFGFDGRYAPTPMDFGWHPHSGIATVTVMLEGSVRYAETTGKEGILPAGSVEWMRAGGGVWHTGAPELGRVRGFQLWVALPPELENAANASHYVMPKDVPTEGPARVILGAYGGLRSPIAAPPMNYLLVSLKAGERWTYHPPQGHTVAWVAVHEGVLRAPSPIPSGEIAIFEPSERSIDFVAEGATVFVLGSAAKHPHDLVLGNYSVHTSAGALLQGEAEIRRIGHQLRANGTLRR</sequence>
<dbReference type="PANTHER" id="PTHR13903:SF8">
    <property type="entry name" value="PIRIN"/>
    <property type="match status" value="1"/>
</dbReference>
<reference evidence="4 5" key="1">
    <citation type="submission" date="2018-09" db="EMBL/GenBank/DDBJ databases">
        <authorList>
            <person name="Livingstone P.G."/>
            <person name="Whitworth D.E."/>
        </authorList>
    </citation>
    <scope>NUCLEOTIDE SEQUENCE [LARGE SCALE GENOMIC DNA]</scope>
    <source>
        <strain evidence="4 5">CA031B</strain>
    </source>
</reference>
<protein>
    <submittedName>
        <fullName evidence="4">Pirin family protein</fullName>
    </submittedName>
</protein>
<dbReference type="Pfam" id="PF02678">
    <property type="entry name" value="Pirin"/>
    <property type="match status" value="1"/>
</dbReference>
<proteinExistence type="inferred from homology"/>
<evidence type="ECO:0000256" key="1">
    <source>
        <dbReference type="ARBA" id="ARBA00008416"/>
    </source>
</evidence>
<dbReference type="SUPFAM" id="SSF51182">
    <property type="entry name" value="RmlC-like cupins"/>
    <property type="match status" value="1"/>
</dbReference>
<dbReference type="PANTHER" id="PTHR13903">
    <property type="entry name" value="PIRIN-RELATED"/>
    <property type="match status" value="1"/>
</dbReference>
<dbReference type="Proteomes" id="UP000278907">
    <property type="component" value="Unassembled WGS sequence"/>
</dbReference>
<dbReference type="InterPro" id="IPR003829">
    <property type="entry name" value="Pirin_N_dom"/>
</dbReference>
<keyword evidence="5" id="KW-1185">Reference proteome</keyword>
<organism evidence="4 5">
    <name type="scientific">Corallococcus praedator</name>
    <dbReference type="NCBI Taxonomy" id="2316724"/>
    <lineage>
        <taxon>Bacteria</taxon>
        <taxon>Pseudomonadati</taxon>
        <taxon>Myxococcota</taxon>
        <taxon>Myxococcia</taxon>
        <taxon>Myxococcales</taxon>
        <taxon>Cystobacterineae</taxon>
        <taxon>Myxococcaceae</taxon>
        <taxon>Corallococcus</taxon>
    </lineage>
</organism>
<dbReference type="InterPro" id="IPR014710">
    <property type="entry name" value="RmlC-like_jellyroll"/>
</dbReference>
<dbReference type="InterPro" id="IPR011051">
    <property type="entry name" value="RmlC_Cupin_sf"/>
</dbReference>
<name>A0ABX9QBW9_9BACT</name>
<dbReference type="Gene3D" id="2.60.120.10">
    <property type="entry name" value="Jelly Rolls"/>
    <property type="match status" value="1"/>
</dbReference>
<evidence type="ECO:0000259" key="3">
    <source>
        <dbReference type="Pfam" id="PF02678"/>
    </source>
</evidence>
<dbReference type="PIRSF" id="PIRSF006232">
    <property type="entry name" value="Pirin"/>
    <property type="match status" value="1"/>
</dbReference>
<evidence type="ECO:0000256" key="2">
    <source>
        <dbReference type="RuleBase" id="RU003457"/>
    </source>
</evidence>
<accession>A0ABX9QBW9</accession>
<comment type="similarity">
    <text evidence="1 2">Belongs to the pirin family.</text>
</comment>